<dbReference type="CDD" id="cd07302">
    <property type="entry name" value="CHD"/>
    <property type="match status" value="1"/>
</dbReference>
<keyword evidence="5" id="KW-1185">Reference proteome</keyword>
<organism evidence="4 5">
    <name type="scientific">Mycolicibacterium moriokaense</name>
    <dbReference type="NCBI Taxonomy" id="39691"/>
    <lineage>
        <taxon>Bacteria</taxon>
        <taxon>Bacillati</taxon>
        <taxon>Actinomycetota</taxon>
        <taxon>Actinomycetes</taxon>
        <taxon>Mycobacteriales</taxon>
        <taxon>Mycobacteriaceae</taxon>
        <taxon>Mycolicibacterium</taxon>
    </lineage>
</organism>
<dbReference type="PROSITE" id="PS50125">
    <property type="entry name" value="GUANYLATE_CYCLASE_2"/>
    <property type="match status" value="1"/>
</dbReference>
<protein>
    <submittedName>
        <fullName evidence="4">AAA ATPase-like protein</fullName>
    </submittedName>
</protein>
<dbReference type="Pfam" id="PF00211">
    <property type="entry name" value="Guanylate_cyc"/>
    <property type="match status" value="1"/>
</dbReference>
<dbReference type="GO" id="GO:0009190">
    <property type="term" value="P:cyclic nucleotide biosynthetic process"/>
    <property type="evidence" value="ECO:0007669"/>
    <property type="project" value="InterPro"/>
</dbReference>
<dbReference type="SMART" id="SM00382">
    <property type="entry name" value="AAA"/>
    <property type="match status" value="1"/>
</dbReference>
<dbReference type="GO" id="GO:0005524">
    <property type="term" value="F:ATP binding"/>
    <property type="evidence" value="ECO:0007669"/>
    <property type="project" value="UniProtKB-KW"/>
</dbReference>
<gene>
    <name evidence="4" type="ORF">C8E89_102460</name>
</gene>
<evidence type="ECO:0000256" key="1">
    <source>
        <dbReference type="ARBA" id="ARBA00022741"/>
    </source>
</evidence>
<dbReference type="GO" id="GO:0035556">
    <property type="term" value="P:intracellular signal transduction"/>
    <property type="evidence" value="ECO:0007669"/>
    <property type="project" value="InterPro"/>
</dbReference>
<dbReference type="Pfam" id="PF13191">
    <property type="entry name" value="AAA_16"/>
    <property type="match status" value="1"/>
</dbReference>
<dbReference type="GO" id="GO:0005737">
    <property type="term" value="C:cytoplasm"/>
    <property type="evidence" value="ECO:0007669"/>
    <property type="project" value="TreeGrafter"/>
</dbReference>
<dbReference type="InterPro" id="IPR041664">
    <property type="entry name" value="AAA_16"/>
</dbReference>
<keyword evidence="2" id="KW-0067">ATP-binding</keyword>
<dbReference type="InterPro" id="IPR027417">
    <property type="entry name" value="P-loop_NTPase"/>
</dbReference>
<feature type="domain" description="Guanylate cyclase" evidence="3">
    <location>
        <begin position="14"/>
        <end position="145"/>
    </location>
</feature>
<dbReference type="AlphaFoldDB" id="A0A318I289"/>
<comment type="caution">
    <text evidence="4">The sequence shown here is derived from an EMBL/GenBank/DDBJ whole genome shotgun (WGS) entry which is preliminary data.</text>
</comment>
<dbReference type="Proteomes" id="UP000247781">
    <property type="component" value="Unassembled WGS sequence"/>
</dbReference>
<dbReference type="SUPFAM" id="SSF52540">
    <property type="entry name" value="P-loop containing nucleoside triphosphate hydrolases"/>
    <property type="match status" value="1"/>
</dbReference>
<accession>A0A318I289</accession>
<reference evidence="4 5" key="2">
    <citation type="submission" date="2018-06" db="EMBL/GenBank/DDBJ databases">
        <title>Sequencing of bacterial isolates from soil warming experiment in Harvard Forest, Massachusetts, USA.</title>
        <authorList>
            <person name="Deangelis K.PhD."/>
        </authorList>
    </citation>
    <scope>NUCLEOTIDE SEQUENCE [LARGE SCALE GENOMIC DNA]</scope>
    <source>
        <strain evidence="4 5">GAS496</strain>
    </source>
</reference>
<dbReference type="PANTHER" id="PTHR16305:SF28">
    <property type="entry name" value="GUANYLATE CYCLASE DOMAIN-CONTAINING PROTEIN"/>
    <property type="match status" value="1"/>
</dbReference>
<keyword evidence="1" id="KW-0547">Nucleotide-binding</keyword>
<dbReference type="RefSeq" id="WP_235658239.1">
    <property type="nucleotide sequence ID" value="NZ_QJJU01000002.1"/>
</dbReference>
<dbReference type="PANTHER" id="PTHR16305">
    <property type="entry name" value="TESTICULAR SOLUBLE ADENYLYL CYCLASE"/>
    <property type="match status" value="1"/>
</dbReference>
<dbReference type="SUPFAM" id="SSF55073">
    <property type="entry name" value="Nucleotide cyclase"/>
    <property type="match status" value="1"/>
</dbReference>
<evidence type="ECO:0000313" key="5">
    <source>
        <dbReference type="Proteomes" id="UP000247781"/>
    </source>
</evidence>
<dbReference type="SMART" id="SM00044">
    <property type="entry name" value="CYCc"/>
    <property type="match status" value="1"/>
</dbReference>
<dbReference type="InterPro" id="IPR029787">
    <property type="entry name" value="Nucleotide_cyclase"/>
</dbReference>
<dbReference type="GO" id="GO:0004016">
    <property type="term" value="F:adenylate cyclase activity"/>
    <property type="evidence" value="ECO:0007669"/>
    <property type="project" value="TreeGrafter"/>
</dbReference>
<name>A0A318I289_9MYCO</name>
<dbReference type="Gene3D" id="3.40.50.300">
    <property type="entry name" value="P-loop containing nucleotide triphosphate hydrolases"/>
    <property type="match status" value="1"/>
</dbReference>
<proteinExistence type="predicted"/>
<dbReference type="InterPro" id="IPR003593">
    <property type="entry name" value="AAA+_ATPase"/>
</dbReference>
<sequence length="1033" mass="111341">MAGVETQAEHKQVTVLFADVQRSMDLAAALGPERLSEVMGELFNRCGSVTQRYGGMVQQFTGDGIMALFGAPIALEDHAIRACVAALEIQKEAVTLADEVKRRDGMDIALRVGLNSGDVVFGQIGSSTASYTAFGTHVGMAQRMESVAPPGGVMISESTARLVEHIAVLDDPSLVNIKNAPGPVSARRLRGMLANRAVVGRRESTLFGRDDDIEAVTRIVNETIGGNGRVVGLIGPAGIGKSRFCRELVKIAQSSGMATFSTSCESHTSEVPFGVVSRLLRDVLRISDDEREAGRAALRTRFGDADPEDVVLLEDLLGIRDAAVASPNVSAEARRRRLAGLIGTPAMSPDQSTVYIVEDVHWIDAASEAMLADLLTDVPLSQAMVMITYRPEYAGVLSRRSDIRRITLAPLDNSAAWEMTTELIGSHPSVNELAANIIEHSAGNPFYVQEIVREFAERKVIVGDRGAYRRQLEIADISVPATLQATISARIDRLTPAAKRALHAAAIIGSRFGVDLLGAVIGDADDFGQSELAELVHSELIDQVMFTPRAEYAFRHPLVRTVAYESQLKTARAQRHRRLAAALEHHHATAADDIAAVIAGHLEAAGDMRDAFGWHMRAGNWFTNRDIGAARKSWRRAKELADELSAADPDPRWMRIAPRALLCGSTWRAGGSVADTGFDELRALCTRAEDQVPLAMGMAGFISQLAVTARIREASRLASEYVELIDSIDQPGLTVGMLYPAIHAKYEAGEMADVERLAQRVIDLAQGDPTKGNFLTGSPLAFATGMLASARCALGQGEWKGTFKQALDISRVDPTTYVSIVMFKYLLGIPCGALLPDAMAQQESAEALHIAERCSEDFALHTAQLTRGIVLLSADGGDRAVGLELLKRARSAAIGERFMLAKVPAIDVQIAAEMARVGDLDEAIDLSRHVIAEQFKSGAALDRGTATSILVESLLDRGRAVDVDEARSAVDMLAAATNPGFVLCELPLLRMRALLASAQGEKERCRTFTDRYLAMAQTVGFEGHLATARAMSR</sequence>
<evidence type="ECO:0000259" key="3">
    <source>
        <dbReference type="PROSITE" id="PS50125"/>
    </source>
</evidence>
<reference evidence="5" key="1">
    <citation type="submission" date="2018-05" db="EMBL/GenBank/DDBJ databases">
        <authorList>
            <person name="Deangelis K."/>
            <person name="Huntemann M."/>
            <person name="Clum A."/>
            <person name="Pillay M."/>
            <person name="Palaniappan K."/>
            <person name="Varghese N."/>
            <person name="Mikhailova N."/>
            <person name="Stamatis D."/>
            <person name="Reddy T."/>
            <person name="Daum C."/>
            <person name="Shapiro N."/>
            <person name="Ivanova N."/>
            <person name="Kyrpides N."/>
            <person name="Woyke T."/>
        </authorList>
    </citation>
    <scope>NUCLEOTIDE SEQUENCE [LARGE SCALE GENOMIC DNA]</scope>
    <source>
        <strain evidence="5">GAS496</strain>
    </source>
</reference>
<dbReference type="EMBL" id="QJJU01000002">
    <property type="protein sequence ID" value="PXX12333.1"/>
    <property type="molecule type" value="Genomic_DNA"/>
</dbReference>
<evidence type="ECO:0000313" key="4">
    <source>
        <dbReference type="EMBL" id="PXX12333.1"/>
    </source>
</evidence>
<evidence type="ECO:0000256" key="2">
    <source>
        <dbReference type="ARBA" id="ARBA00022840"/>
    </source>
</evidence>
<dbReference type="InterPro" id="IPR001054">
    <property type="entry name" value="A/G_cyclase"/>
</dbReference>
<dbReference type="Gene3D" id="3.30.70.1230">
    <property type="entry name" value="Nucleotide cyclase"/>
    <property type="match status" value="1"/>
</dbReference>